<keyword evidence="2" id="KW-1185">Reference proteome</keyword>
<dbReference type="AlphaFoldDB" id="A0A8K0VAG0"/>
<dbReference type="EMBL" id="JAESVN010000001">
    <property type="protein sequence ID" value="MBL4915642.1"/>
    <property type="molecule type" value="Genomic_DNA"/>
</dbReference>
<dbReference type="Proteomes" id="UP000648908">
    <property type="component" value="Unassembled WGS sequence"/>
</dbReference>
<evidence type="ECO:0000313" key="1">
    <source>
        <dbReference type="EMBL" id="MBL4915642.1"/>
    </source>
</evidence>
<dbReference type="RefSeq" id="WP_202686229.1">
    <property type="nucleotide sequence ID" value="NZ_JAESVN010000001.1"/>
</dbReference>
<name>A0A8K0VAG0_9RHOB</name>
<reference evidence="1" key="1">
    <citation type="submission" date="2021-01" db="EMBL/GenBank/DDBJ databases">
        <title>Tabrizicola alba sp. nov. a motile alkaliphilic bacterium isolated from a soda lake.</title>
        <authorList>
            <person name="Szuroczki S."/>
            <person name="Abbaszade G."/>
            <person name="Schumann P."/>
            <person name="Toth E."/>
        </authorList>
    </citation>
    <scope>NUCLEOTIDE SEQUENCE</scope>
    <source>
        <strain evidence="1">DMG-N-6</strain>
    </source>
</reference>
<organism evidence="1 2">
    <name type="scientific">Szabonella alba</name>
    <dbReference type="NCBI Taxonomy" id="2804194"/>
    <lineage>
        <taxon>Bacteria</taxon>
        <taxon>Pseudomonadati</taxon>
        <taxon>Pseudomonadota</taxon>
        <taxon>Alphaproteobacteria</taxon>
        <taxon>Rhodobacterales</taxon>
        <taxon>Paracoccaceae</taxon>
        <taxon>Szabonella</taxon>
    </lineage>
</organism>
<gene>
    <name evidence="1" type="ORF">JL811_00275</name>
</gene>
<evidence type="ECO:0008006" key="3">
    <source>
        <dbReference type="Google" id="ProtNLM"/>
    </source>
</evidence>
<accession>A0A8K0VAG0</accession>
<sequence>MFTIEHEFDATVITLIDEGSVMLGEDVTISAFEDCVTLQQLDPLNGEPVTVTLSMAQLNDLMAALDLPEGSYRLARSGPRDPD</sequence>
<protein>
    <recommendedName>
        <fullName evidence="3">Phosphomannomutase</fullName>
    </recommendedName>
</protein>
<evidence type="ECO:0000313" key="2">
    <source>
        <dbReference type="Proteomes" id="UP000648908"/>
    </source>
</evidence>
<comment type="caution">
    <text evidence="1">The sequence shown here is derived from an EMBL/GenBank/DDBJ whole genome shotgun (WGS) entry which is preliminary data.</text>
</comment>
<proteinExistence type="predicted"/>